<protein>
    <submittedName>
        <fullName evidence="3">Uncharacterized protein</fullName>
    </submittedName>
</protein>
<feature type="compositionally biased region" description="Basic and acidic residues" evidence="1">
    <location>
        <begin position="175"/>
        <end position="185"/>
    </location>
</feature>
<keyword evidence="2" id="KW-0732">Signal</keyword>
<evidence type="ECO:0000313" key="3">
    <source>
        <dbReference type="EMBL" id="KAG9259291.1"/>
    </source>
</evidence>
<keyword evidence="4" id="KW-1185">Reference proteome</keyword>
<dbReference type="GeneID" id="70290156"/>
<dbReference type="AlphaFoldDB" id="A0A9P8CYA9"/>
<feature type="chain" id="PRO_5040471316" evidence="2">
    <location>
        <begin position="18"/>
        <end position="209"/>
    </location>
</feature>
<organism evidence="3 4">
    <name type="scientific">Emericellopsis atlantica</name>
    <dbReference type="NCBI Taxonomy" id="2614577"/>
    <lineage>
        <taxon>Eukaryota</taxon>
        <taxon>Fungi</taxon>
        <taxon>Dikarya</taxon>
        <taxon>Ascomycota</taxon>
        <taxon>Pezizomycotina</taxon>
        <taxon>Sordariomycetes</taxon>
        <taxon>Hypocreomycetidae</taxon>
        <taxon>Hypocreales</taxon>
        <taxon>Bionectriaceae</taxon>
        <taxon>Emericellopsis</taxon>
    </lineage>
</organism>
<proteinExistence type="predicted"/>
<dbReference type="EMBL" id="MU251242">
    <property type="protein sequence ID" value="KAG9259291.1"/>
    <property type="molecule type" value="Genomic_DNA"/>
</dbReference>
<gene>
    <name evidence="3" type="ORF">F5Z01DRAFT_34943</name>
</gene>
<reference evidence="3" key="1">
    <citation type="journal article" date="2021" name="IMA Fungus">
        <title>Genomic characterization of three marine fungi, including Emericellopsis atlantica sp. nov. with signatures of a generalist lifestyle and marine biomass degradation.</title>
        <authorList>
            <person name="Hagestad O.C."/>
            <person name="Hou L."/>
            <person name="Andersen J.H."/>
            <person name="Hansen E.H."/>
            <person name="Altermark B."/>
            <person name="Li C."/>
            <person name="Kuhnert E."/>
            <person name="Cox R.J."/>
            <person name="Crous P.W."/>
            <person name="Spatafora J.W."/>
            <person name="Lail K."/>
            <person name="Amirebrahimi M."/>
            <person name="Lipzen A."/>
            <person name="Pangilinan J."/>
            <person name="Andreopoulos W."/>
            <person name="Hayes R.D."/>
            <person name="Ng V."/>
            <person name="Grigoriev I.V."/>
            <person name="Jackson S.A."/>
            <person name="Sutton T.D.S."/>
            <person name="Dobson A.D.W."/>
            <person name="Rama T."/>
        </authorList>
    </citation>
    <scope>NUCLEOTIDE SEQUENCE</scope>
    <source>
        <strain evidence="3">TS7</strain>
    </source>
</reference>
<name>A0A9P8CYA9_9HYPO</name>
<evidence type="ECO:0000256" key="2">
    <source>
        <dbReference type="SAM" id="SignalP"/>
    </source>
</evidence>
<dbReference type="Proteomes" id="UP000887229">
    <property type="component" value="Unassembled WGS sequence"/>
</dbReference>
<feature type="compositionally biased region" description="Polar residues" evidence="1">
    <location>
        <begin position="65"/>
        <end position="76"/>
    </location>
</feature>
<accession>A0A9P8CYA9</accession>
<evidence type="ECO:0000313" key="4">
    <source>
        <dbReference type="Proteomes" id="UP000887229"/>
    </source>
</evidence>
<dbReference type="RefSeq" id="XP_046123215.1">
    <property type="nucleotide sequence ID" value="XM_046259253.1"/>
</dbReference>
<comment type="caution">
    <text evidence="3">The sequence shown here is derived from an EMBL/GenBank/DDBJ whole genome shotgun (WGS) entry which is preliminary data.</text>
</comment>
<feature type="signal peptide" evidence="2">
    <location>
        <begin position="1"/>
        <end position="17"/>
    </location>
</feature>
<sequence>MSAHLSLCTLPTIVLRAAVVNNRESPQPFAYCGMAKVVYVQRLWCLIIILNNQQTQSREGDKRTTSSYDSPTTNSPKAFKLLGSRRRYQVGSGGLSSGKMGDLSLLSRLYRRPQCVTDQIRESELVVRRLGPRGEMRVLTSGTSVKLMTTLSESARPCRAQNQLELARGSRLVEGKKIRKKEKEASSSAGHQSRGLVRSTVSPDEAIIK</sequence>
<feature type="region of interest" description="Disordered" evidence="1">
    <location>
        <begin position="175"/>
        <end position="209"/>
    </location>
</feature>
<feature type="region of interest" description="Disordered" evidence="1">
    <location>
        <begin position="58"/>
        <end position="77"/>
    </location>
</feature>
<evidence type="ECO:0000256" key="1">
    <source>
        <dbReference type="SAM" id="MobiDB-lite"/>
    </source>
</evidence>